<organism evidence="16">
    <name type="scientific">hydrothermal vent metagenome</name>
    <dbReference type="NCBI Taxonomy" id="652676"/>
    <lineage>
        <taxon>unclassified sequences</taxon>
        <taxon>metagenomes</taxon>
        <taxon>ecological metagenomes</taxon>
    </lineage>
</organism>
<dbReference type="GO" id="GO:0003924">
    <property type="term" value="F:GTPase activity"/>
    <property type="evidence" value="ECO:0007669"/>
    <property type="project" value="InterPro"/>
</dbReference>
<keyword evidence="7" id="KW-1005">Bacterial flagellum biogenesis</keyword>
<evidence type="ECO:0000256" key="13">
    <source>
        <dbReference type="ARBA" id="ARBA00030866"/>
    </source>
</evidence>
<proteinExistence type="inferred from homology"/>
<name>A0A3B1EA59_9ZZZZ</name>
<dbReference type="InterPro" id="IPR000897">
    <property type="entry name" value="SRP54_GTPase_dom"/>
</dbReference>
<dbReference type="GO" id="GO:0005047">
    <property type="term" value="F:signal recognition particle binding"/>
    <property type="evidence" value="ECO:0007669"/>
    <property type="project" value="TreeGrafter"/>
</dbReference>
<dbReference type="InterPro" id="IPR003593">
    <property type="entry name" value="AAA+_ATPase"/>
</dbReference>
<evidence type="ECO:0000256" key="12">
    <source>
        <dbReference type="ARBA" id="ARBA00025337"/>
    </source>
</evidence>
<feature type="domain" description="AAA+ ATPase" evidence="14">
    <location>
        <begin position="78"/>
        <end position="224"/>
    </location>
</feature>
<dbReference type="InterPro" id="IPR027417">
    <property type="entry name" value="P-loop_NTPase"/>
</dbReference>
<evidence type="ECO:0000256" key="6">
    <source>
        <dbReference type="ARBA" id="ARBA00022741"/>
    </source>
</evidence>
<evidence type="ECO:0000256" key="10">
    <source>
        <dbReference type="ARBA" id="ARBA00023136"/>
    </source>
</evidence>
<evidence type="ECO:0000256" key="1">
    <source>
        <dbReference type="ARBA" id="ARBA00004413"/>
    </source>
</evidence>
<evidence type="ECO:0000256" key="11">
    <source>
        <dbReference type="ARBA" id="ARBA00023225"/>
    </source>
</evidence>
<dbReference type="PANTHER" id="PTHR43134">
    <property type="entry name" value="SIGNAL RECOGNITION PARTICLE RECEPTOR SUBUNIT ALPHA"/>
    <property type="match status" value="1"/>
</dbReference>
<dbReference type="SMART" id="SM00382">
    <property type="entry name" value="AAA"/>
    <property type="match status" value="1"/>
</dbReference>
<evidence type="ECO:0000256" key="2">
    <source>
        <dbReference type="ARBA" id="ARBA00008531"/>
    </source>
</evidence>
<dbReference type="PANTHER" id="PTHR43134:SF3">
    <property type="entry name" value="FLAGELLAR BIOSYNTHESIS PROTEIN FLHF"/>
    <property type="match status" value="1"/>
</dbReference>
<evidence type="ECO:0000259" key="14">
    <source>
        <dbReference type="SMART" id="SM00382"/>
    </source>
</evidence>
<comment type="function">
    <text evidence="12">Necessary for flagellar biosynthesis. May be involved in translocation of the flagellum.</text>
</comment>
<keyword evidence="4" id="KW-0813">Transport</keyword>
<evidence type="ECO:0000256" key="7">
    <source>
        <dbReference type="ARBA" id="ARBA00022795"/>
    </source>
</evidence>
<sequence length="286" mass="32602">MKNNILFDLVVPAEFMNMYNLFKLNEVDEEIIYTILKKTTQQLPESFKSSPVKVNSFFKLVLKKLIPIKQEIPLGLNQKKIMMFVGSTGVGKTTMIAKLAARFAYKMPINYKVGIITLDVFKIGAIEQLKAYANVMRLPFEVVNQIDKLNIAINKLEDCQYIFIDTAGSSQYDMDKIELINEYKLKLNNDIIIEKTLVLPANTKTTDLEEVLARYSLLDINNLSFSKLDETKSFGNLISCTHKSKKPISYLSIGQNVPDDLIVASEDFIIDCFMNNICPNTHEFQL</sequence>
<dbReference type="FunFam" id="3.40.50.300:FF:000695">
    <property type="entry name" value="Flagellar biosynthesis regulator FlhF"/>
    <property type="match status" value="1"/>
</dbReference>
<gene>
    <name evidence="16" type="ORF">MNB_ARC-1_725</name>
</gene>
<evidence type="ECO:0000256" key="9">
    <source>
        <dbReference type="ARBA" id="ARBA00023134"/>
    </source>
</evidence>
<dbReference type="GO" id="GO:0005886">
    <property type="term" value="C:plasma membrane"/>
    <property type="evidence" value="ECO:0007669"/>
    <property type="project" value="UniProtKB-SubCell"/>
</dbReference>
<evidence type="ECO:0000313" key="16">
    <source>
        <dbReference type="EMBL" id="VAY87188.1"/>
    </source>
</evidence>
<dbReference type="CDD" id="cd17873">
    <property type="entry name" value="FlhF"/>
    <property type="match status" value="1"/>
</dbReference>
<keyword evidence="5" id="KW-1003">Cell membrane</keyword>
<keyword evidence="6" id="KW-0547">Nucleotide-binding</keyword>
<feature type="domain" description="SRP54-type proteins GTP-binding" evidence="15">
    <location>
        <begin position="79"/>
        <end position="275"/>
    </location>
</feature>
<dbReference type="Pfam" id="PF00448">
    <property type="entry name" value="SRP54"/>
    <property type="match status" value="1"/>
</dbReference>
<dbReference type="GO" id="GO:0005525">
    <property type="term" value="F:GTP binding"/>
    <property type="evidence" value="ECO:0007669"/>
    <property type="project" value="UniProtKB-KW"/>
</dbReference>
<dbReference type="SMART" id="SM00962">
    <property type="entry name" value="SRP54"/>
    <property type="match status" value="1"/>
</dbReference>
<dbReference type="Gene3D" id="1.20.120.1380">
    <property type="entry name" value="Flagellar FlhF biosynthesis protein, N domain"/>
    <property type="match status" value="1"/>
</dbReference>
<dbReference type="Gene3D" id="3.40.50.300">
    <property type="entry name" value="P-loop containing nucleotide triphosphate hydrolases"/>
    <property type="match status" value="1"/>
</dbReference>
<evidence type="ECO:0000256" key="3">
    <source>
        <dbReference type="ARBA" id="ARBA00014919"/>
    </source>
</evidence>
<dbReference type="InterPro" id="IPR047040">
    <property type="entry name" value="FlhF__GTPase_dom"/>
</dbReference>
<evidence type="ECO:0000256" key="8">
    <source>
        <dbReference type="ARBA" id="ARBA00022927"/>
    </source>
</evidence>
<keyword evidence="11" id="KW-1006">Bacterial flagellum protein export</keyword>
<reference evidence="16" key="1">
    <citation type="submission" date="2018-10" db="EMBL/GenBank/DDBJ databases">
        <authorList>
            <person name="Aoki K."/>
        </authorList>
    </citation>
    <scope>NUCLEOTIDE SEQUENCE</scope>
</reference>
<keyword evidence="16" id="KW-0282">Flagellum</keyword>
<protein>
    <recommendedName>
        <fullName evidence="3">Flagellar biosynthesis protein FlhF</fullName>
    </recommendedName>
    <alternativeName>
        <fullName evidence="13">Flagella-associated GTP-binding protein</fullName>
    </alternativeName>
</protein>
<keyword evidence="10" id="KW-0472">Membrane</keyword>
<keyword evidence="16" id="KW-0969">Cilium</keyword>
<dbReference type="SUPFAM" id="SSF52540">
    <property type="entry name" value="P-loop containing nucleoside triphosphate hydrolases"/>
    <property type="match status" value="1"/>
</dbReference>
<evidence type="ECO:0000256" key="4">
    <source>
        <dbReference type="ARBA" id="ARBA00022448"/>
    </source>
</evidence>
<dbReference type="GO" id="GO:0015031">
    <property type="term" value="P:protein transport"/>
    <property type="evidence" value="ECO:0007669"/>
    <property type="project" value="UniProtKB-KW"/>
</dbReference>
<evidence type="ECO:0000256" key="5">
    <source>
        <dbReference type="ARBA" id="ARBA00022475"/>
    </source>
</evidence>
<comment type="similarity">
    <text evidence="2">Belongs to the GTP-binding SRP family.</text>
</comment>
<dbReference type="GO" id="GO:0006614">
    <property type="term" value="P:SRP-dependent cotranslational protein targeting to membrane"/>
    <property type="evidence" value="ECO:0007669"/>
    <property type="project" value="InterPro"/>
</dbReference>
<dbReference type="GO" id="GO:0044781">
    <property type="term" value="P:bacterial-type flagellum organization"/>
    <property type="evidence" value="ECO:0007669"/>
    <property type="project" value="UniProtKB-KW"/>
</dbReference>
<dbReference type="AlphaFoldDB" id="A0A3B1EA59"/>
<comment type="subcellular location">
    <subcellularLocation>
        <location evidence="1">Cell membrane</location>
        <topology evidence="1">Peripheral membrane protein</topology>
        <orientation evidence="1">Cytoplasmic side</orientation>
    </subcellularLocation>
</comment>
<evidence type="ECO:0000259" key="15">
    <source>
        <dbReference type="SMART" id="SM00962"/>
    </source>
</evidence>
<keyword evidence="8" id="KW-0653">Protein transport</keyword>
<dbReference type="EMBL" id="UOYO01000020">
    <property type="protein sequence ID" value="VAY87188.1"/>
    <property type="molecule type" value="Genomic_DNA"/>
</dbReference>
<keyword evidence="9" id="KW-0342">GTP-binding</keyword>
<keyword evidence="16" id="KW-0966">Cell projection</keyword>
<accession>A0A3B1EA59</accession>